<dbReference type="PANTHER" id="PTHR14969:SF13">
    <property type="entry name" value="AT30094P"/>
    <property type="match status" value="1"/>
</dbReference>
<dbReference type="Proteomes" id="UP000190539">
    <property type="component" value="Unassembled WGS sequence"/>
</dbReference>
<reference evidence="3 4" key="1">
    <citation type="submission" date="2017-02" db="EMBL/GenBank/DDBJ databases">
        <title>Draft Genome Sequence of Streptomyces tsukubaensis F601, a Producer of the immunosuppressant tacrolimus FK506.</title>
        <authorList>
            <person name="Zong G."/>
            <person name="Zhong C."/>
            <person name="Fu J."/>
            <person name="Qin R."/>
            <person name="Cao G."/>
        </authorList>
    </citation>
    <scope>NUCLEOTIDE SEQUENCE [LARGE SCALE GENOMIC DNA]</scope>
    <source>
        <strain evidence="3 4">F601</strain>
    </source>
</reference>
<dbReference type="PANTHER" id="PTHR14969">
    <property type="entry name" value="SPHINGOSINE-1-PHOSPHATE PHOSPHOHYDROLASE"/>
    <property type="match status" value="1"/>
</dbReference>
<dbReference type="SMART" id="SM00014">
    <property type="entry name" value="acidPPc"/>
    <property type="match status" value="1"/>
</dbReference>
<dbReference type="EMBL" id="MVFC01000048">
    <property type="protein sequence ID" value="OON71792.1"/>
    <property type="molecule type" value="Genomic_DNA"/>
</dbReference>
<proteinExistence type="predicted"/>
<evidence type="ECO:0000259" key="2">
    <source>
        <dbReference type="SMART" id="SM00014"/>
    </source>
</evidence>
<dbReference type="InterPro" id="IPR000326">
    <property type="entry name" value="PAP2/HPO"/>
</dbReference>
<feature type="transmembrane region" description="Helical" evidence="1">
    <location>
        <begin position="100"/>
        <end position="118"/>
    </location>
</feature>
<dbReference type="CDD" id="cd03392">
    <property type="entry name" value="PAP2_like_2"/>
    <property type="match status" value="1"/>
</dbReference>
<dbReference type="RefSeq" id="WP_077974053.1">
    <property type="nucleotide sequence ID" value="NZ_CP045178.1"/>
</dbReference>
<dbReference type="AlphaFoldDB" id="A0A1V3ZZA5"/>
<dbReference type="Gene3D" id="1.20.144.10">
    <property type="entry name" value="Phosphatidic acid phosphatase type 2/haloperoxidase"/>
    <property type="match status" value="2"/>
</dbReference>
<keyword evidence="1" id="KW-0472">Membrane</keyword>
<feature type="domain" description="Phosphatidic acid phosphatase type 2/haloperoxidase" evidence="2">
    <location>
        <begin position="100"/>
        <end position="214"/>
    </location>
</feature>
<organism evidence="3 4">
    <name type="scientific">Streptomyces tsukubensis</name>
    <dbReference type="NCBI Taxonomy" id="83656"/>
    <lineage>
        <taxon>Bacteria</taxon>
        <taxon>Bacillati</taxon>
        <taxon>Actinomycetota</taxon>
        <taxon>Actinomycetes</taxon>
        <taxon>Kitasatosporales</taxon>
        <taxon>Streptomycetaceae</taxon>
        <taxon>Streptomyces</taxon>
    </lineage>
</organism>
<name>A0A1V3ZZA5_9ACTN</name>
<accession>A0A1V3ZZA5</accession>
<sequence length="226" mass="24143">MQPAPLHSSTSPPRPGRLTPAASLLAAASVVLLVLVAAGWSAIEDFDASVSRPVHRWAVEHSGLTRAFRVLSDWVWDPWTMRALAVVVALWLLRRGERRTALWFAGACVGGSVVQQVVKSAVGRERPRWPDPVDSAHFAAYPSGHALTATVVLGLVLWLMSLYGAGSALWRTALVVAAVSVPGVGLTRIWLGVHWPTDVLGGWLLGGLIVLLTVLGHGRDPRGTPS</sequence>
<keyword evidence="1" id="KW-0812">Transmembrane</keyword>
<feature type="transmembrane region" description="Helical" evidence="1">
    <location>
        <begin position="138"/>
        <end position="160"/>
    </location>
</feature>
<evidence type="ECO:0000313" key="4">
    <source>
        <dbReference type="Proteomes" id="UP000190539"/>
    </source>
</evidence>
<dbReference type="OrthoDB" id="5289372at2"/>
<protein>
    <recommendedName>
        <fullName evidence="2">Phosphatidic acid phosphatase type 2/haloperoxidase domain-containing protein</fullName>
    </recommendedName>
</protein>
<keyword evidence="1" id="KW-1133">Transmembrane helix</keyword>
<feature type="transmembrane region" description="Helical" evidence="1">
    <location>
        <begin position="199"/>
        <end position="218"/>
    </location>
</feature>
<feature type="transmembrane region" description="Helical" evidence="1">
    <location>
        <begin position="172"/>
        <end position="193"/>
    </location>
</feature>
<feature type="transmembrane region" description="Helical" evidence="1">
    <location>
        <begin position="74"/>
        <end position="93"/>
    </location>
</feature>
<dbReference type="SUPFAM" id="SSF48317">
    <property type="entry name" value="Acid phosphatase/Vanadium-dependent haloperoxidase"/>
    <property type="match status" value="1"/>
</dbReference>
<gene>
    <name evidence="3" type="ORF">B1H18_32465</name>
</gene>
<feature type="transmembrane region" description="Helical" evidence="1">
    <location>
        <begin position="21"/>
        <end position="43"/>
    </location>
</feature>
<dbReference type="STRING" id="83656.B1H18_32465"/>
<dbReference type="InterPro" id="IPR036938">
    <property type="entry name" value="PAP2/HPO_sf"/>
</dbReference>
<comment type="caution">
    <text evidence="3">The sequence shown here is derived from an EMBL/GenBank/DDBJ whole genome shotgun (WGS) entry which is preliminary data.</text>
</comment>
<evidence type="ECO:0000313" key="3">
    <source>
        <dbReference type="EMBL" id="OON71792.1"/>
    </source>
</evidence>
<keyword evidence="4" id="KW-1185">Reference proteome</keyword>
<evidence type="ECO:0000256" key="1">
    <source>
        <dbReference type="SAM" id="Phobius"/>
    </source>
</evidence>
<dbReference type="Pfam" id="PF01569">
    <property type="entry name" value="PAP2"/>
    <property type="match status" value="1"/>
</dbReference>